<dbReference type="PANTHER" id="PTHR46525:SF18">
    <property type="entry name" value="SENESCENCE REGULATOR S40"/>
    <property type="match status" value="1"/>
</dbReference>
<keyword evidence="4" id="KW-1185">Reference proteome</keyword>
<dbReference type="InterPro" id="IPR007608">
    <property type="entry name" value="Senescence_reg_S40"/>
</dbReference>
<reference evidence="3 4" key="1">
    <citation type="submission" date="2024-03" db="EMBL/GenBank/DDBJ databases">
        <authorList>
            <person name="Gkanogiannis A."/>
            <person name="Becerra Lopez-Lavalle L."/>
        </authorList>
    </citation>
    <scope>NUCLEOTIDE SEQUENCE [LARGE SCALE GENOMIC DNA]</scope>
</reference>
<evidence type="ECO:0000256" key="1">
    <source>
        <dbReference type="ARBA" id="ARBA00034773"/>
    </source>
</evidence>
<dbReference type="Proteomes" id="UP001642487">
    <property type="component" value="Chromosome 8"/>
</dbReference>
<accession>A0ABP0Z9N0</accession>
<gene>
    <name evidence="3" type="ORF">CITCOLO1_LOCUS19698</name>
</gene>
<dbReference type="PANTHER" id="PTHR46525">
    <property type="entry name" value="EMB|CAB72159.1"/>
    <property type="match status" value="1"/>
</dbReference>
<evidence type="ECO:0000313" key="4">
    <source>
        <dbReference type="Proteomes" id="UP001642487"/>
    </source>
</evidence>
<evidence type="ECO:0000313" key="3">
    <source>
        <dbReference type="EMBL" id="CAK9327322.1"/>
    </source>
</evidence>
<protein>
    <recommendedName>
        <fullName evidence="5">Senescence regulator</fullName>
    </recommendedName>
</protein>
<organism evidence="3 4">
    <name type="scientific">Citrullus colocynthis</name>
    <name type="common">colocynth</name>
    <dbReference type="NCBI Taxonomy" id="252529"/>
    <lineage>
        <taxon>Eukaryota</taxon>
        <taxon>Viridiplantae</taxon>
        <taxon>Streptophyta</taxon>
        <taxon>Embryophyta</taxon>
        <taxon>Tracheophyta</taxon>
        <taxon>Spermatophyta</taxon>
        <taxon>Magnoliopsida</taxon>
        <taxon>eudicotyledons</taxon>
        <taxon>Gunneridae</taxon>
        <taxon>Pentapetalae</taxon>
        <taxon>rosids</taxon>
        <taxon>fabids</taxon>
        <taxon>Cucurbitales</taxon>
        <taxon>Cucurbitaceae</taxon>
        <taxon>Benincaseae</taxon>
        <taxon>Citrullus</taxon>
    </lineage>
</organism>
<dbReference type="Pfam" id="PF04520">
    <property type="entry name" value="Senescence_reg"/>
    <property type="match status" value="1"/>
</dbReference>
<feature type="compositionally biased region" description="Polar residues" evidence="2">
    <location>
        <begin position="18"/>
        <end position="31"/>
    </location>
</feature>
<sequence length="196" mass="21810">MAKGRKLGINRNERFLGSYSNGHAQGSYNGDDSSELREEEVWSIIDSKNSADGEDENYGNITVRTRRRSTPRDERYVGGVSIAFQDSGRTATAVATSQRNNPRGRHVSASAPMNVPDWSKILRAESVESLPEIDDGGYYNNDEEMVPPHEYLAREYARSRNAAAATSVFEGVGRTLKGRDMRRVRDAVWSQTGFDG</sequence>
<comment type="similarity">
    <text evidence="1">Belongs to the senescence regulator S40 family.</text>
</comment>
<proteinExistence type="inferred from homology"/>
<evidence type="ECO:0000256" key="2">
    <source>
        <dbReference type="SAM" id="MobiDB-lite"/>
    </source>
</evidence>
<dbReference type="EMBL" id="OZ021742">
    <property type="protein sequence ID" value="CAK9327322.1"/>
    <property type="molecule type" value="Genomic_DNA"/>
</dbReference>
<evidence type="ECO:0008006" key="5">
    <source>
        <dbReference type="Google" id="ProtNLM"/>
    </source>
</evidence>
<feature type="region of interest" description="Disordered" evidence="2">
    <location>
        <begin position="1"/>
        <end position="35"/>
    </location>
</feature>
<name>A0ABP0Z9N0_9ROSI</name>